<gene>
    <name evidence="2" type="ORF">J2R99_000350</name>
</gene>
<feature type="transmembrane region" description="Helical" evidence="1">
    <location>
        <begin position="354"/>
        <end position="379"/>
    </location>
</feature>
<accession>A0ABU0C3I6</accession>
<comment type="caution">
    <text evidence="2">The sequence shown here is derived from an EMBL/GenBank/DDBJ whole genome shotgun (WGS) entry which is preliminary data.</text>
</comment>
<evidence type="ECO:0008006" key="4">
    <source>
        <dbReference type="Google" id="ProtNLM"/>
    </source>
</evidence>
<reference evidence="2 3" key="1">
    <citation type="submission" date="2023-07" db="EMBL/GenBank/DDBJ databases">
        <title>Genomic Encyclopedia of Type Strains, Phase IV (KMG-IV): sequencing the most valuable type-strain genomes for metagenomic binning, comparative biology and taxonomic classification.</title>
        <authorList>
            <person name="Goeker M."/>
        </authorList>
    </citation>
    <scope>NUCLEOTIDE SEQUENCE [LARGE SCALE GENOMIC DNA]</scope>
    <source>
        <strain evidence="2 3">DSM 11549</strain>
    </source>
</reference>
<keyword evidence="1" id="KW-0472">Membrane</keyword>
<feature type="transmembrane region" description="Helical" evidence="1">
    <location>
        <begin position="399"/>
        <end position="422"/>
    </location>
</feature>
<feature type="transmembrane region" description="Helical" evidence="1">
    <location>
        <begin position="208"/>
        <end position="230"/>
    </location>
</feature>
<evidence type="ECO:0000256" key="1">
    <source>
        <dbReference type="SAM" id="Phobius"/>
    </source>
</evidence>
<feature type="transmembrane region" description="Helical" evidence="1">
    <location>
        <begin position="173"/>
        <end position="196"/>
    </location>
</feature>
<keyword evidence="1" id="KW-0812">Transmembrane</keyword>
<proteinExistence type="predicted"/>
<evidence type="ECO:0000313" key="3">
    <source>
        <dbReference type="Proteomes" id="UP001230253"/>
    </source>
</evidence>
<feature type="transmembrane region" description="Helical" evidence="1">
    <location>
        <begin position="236"/>
        <end position="254"/>
    </location>
</feature>
<dbReference type="EMBL" id="JAUSUK010000001">
    <property type="protein sequence ID" value="MDQ0324501.1"/>
    <property type="molecule type" value="Genomic_DNA"/>
</dbReference>
<name>A0ABU0C3I6_9BRAD</name>
<feature type="transmembrane region" description="Helical" evidence="1">
    <location>
        <begin position="311"/>
        <end position="333"/>
    </location>
</feature>
<feature type="transmembrane region" description="Helical" evidence="1">
    <location>
        <begin position="266"/>
        <end position="299"/>
    </location>
</feature>
<keyword evidence="3" id="KW-1185">Reference proteome</keyword>
<feature type="transmembrane region" description="Helical" evidence="1">
    <location>
        <begin position="119"/>
        <end position="150"/>
    </location>
</feature>
<dbReference type="RefSeq" id="WP_307152785.1">
    <property type="nucleotide sequence ID" value="NZ_JAUSUK010000001.1"/>
</dbReference>
<evidence type="ECO:0000313" key="2">
    <source>
        <dbReference type="EMBL" id="MDQ0324501.1"/>
    </source>
</evidence>
<dbReference type="Proteomes" id="UP001230253">
    <property type="component" value="Unassembled WGS sequence"/>
</dbReference>
<feature type="transmembrane region" description="Helical" evidence="1">
    <location>
        <begin position="93"/>
        <end position="112"/>
    </location>
</feature>
<organism evidence="2 3">
    <name type="scientific">Rhodopseudomonas julia</name>
    <dbReference type="NCBI Taxonomy" id="200617"/>
    <lineage>
        <taxon>Bacteria</taxon>
        <taxon>Pseudomonadati</taxon>
        <taxon>Pseudomonadota</taxon>
        <taxon>Alphaproteobacteria</taxon>
        <taxon>Hyphomicrobiales</taxon>
        <taxon>Nitrobacteraceae</taxon>
        <taxon>Rhodopseudomonas</taxon>
    </lineage>
</organism>
<protein>
    <recommendedName>
        <fullName evidence="4">Glycosyltransferase RgtA/B/C/D-like domain-containing protein</fullName>
    </recommendedName>
</protein>
<sequence>MTARARVPAALFLLACILSVGVAFAWAKSIYSFQFGDQALFHNFARWINHGEVFIRDFIHFRTPGSYYYLALGQRLFGETFRATSFSILLEPYLFQIAASFALTLAATRALLGRASFAIAVFVAATFLFLTPIFQLRTAVPALALAAYLVTMGGTRLRGDRAWSLAAGLLLGLNYWVGQEVFILLAWVIFWVELAARKEPFRERLVRLVWIAGSSFVVVAGGIGALALQGMPVGEYLYYTSIYALFIQPAGMDLPFPPFAIENFVYYVFFLEIALIGALFVLSGVFAEPAAIAFLSYAILRLVSALGRSDYLHLVFSISELVVLTPIAIAMIWARRGEVARAIDVRSSRRLIEAGVVVLATLTLFAAAIWTSSMVLLLAPPLLCLGAWMQGSPANEPRGAASALTNLVAGALGLGAMVAVFYPNSTAAFRFGTDALFYSVPSRPLIGGVQFRPDQYQELKGVAAFLDARRPKRIFSYPIRPIYYAFAPEHATRLTYLEPQTTAAEVAGVISDLEIAPADVIVQDVGQMLRARPVLYPLADYIASNYRTARFNREGSLLELRLPRDEVRPTMRLMDRYRQLAQENGGRVGFRAIDGHDDGDGETDARLVLETKGRISHRLAVADDWVFTTALLDCADCAREADVELMRGEKVTRMRLAAGAAAETIPMPAGTGPVTLIFPPRADGKTAAWIDPRFEGPRR</sequence>
<keyword evidence="1" id="KW-1133">Transmembrane helix</keyword>